<evidence type="ECO:0000259" key="2">
    <source>
        <dbReference type="Pfam" id="PF12770"/>
    </source>
</evidence>
<gene>
    <name evidence="3" type="primary">TTC28</name>
    <name evidence="3" type="ORF">AWC38_SpisGene14965</name>
</gene>
<evidence type="ECO:0000313" key="4">
    <source>
        <dbReference type="Proteomes" id="UP000225706"/>
    </source>
</evidence>
<sequence>MEKEKDKIRTGTVVADFLRNTERNPQAIELCKEYLVLLNNSALGIESHFTKVRKCDIYVGIFNLHNNISNDKNAERCGIKLLSMILDFGDKKEEAIVTLNLAEIYRRQRRFLKAEELYEKAIKIKNEIGDKNGEARGYSQLGTVFHSLCEYQKAKEYCEKALAINIEIGHRARVGVALNYRNLRVVLCSLSEYHKAKEYHEKALATNMEIGNRARVVAKEYHEKALAITMETGDRERVAAKEYHEKALATNMEIGNRARVVAKEYHEKALAITMETGDREGVARAKECLEKELAVVTETGNKRHEASNNQGLGAAFEKLGKYDLAEEHLKKALLMSRNNAFFNKSLHRFGVLPIQRCEDRSLSETMPISLHEESQVDSRGEETQETNRRLHLCSKVITSPVAELLTEPEIVIVPERSLYRVPFAALRDQPGGKSLVETFKIRDIPSLTTLKLIQDCPADYHSQAGALIVGDPKVGRARYREKTHNSTSLTGARKEAEMIGQLLGVQPFVRRECHKRGSTSSN</sequence>
<dbReference type="Proteomes" id="UP000225706">
    <property type="component" value="Unassembled WGS sequence"/>
</dbReference>
<keyword evidence="4" id="KW-1185">Reference proteome</keyword>
<feature type="repeat" description="TPR" evidence="1">
    <location>
        <begin position="135"/>
        <end position="168"/>
    </location>
</feature>
<dbReference type="InterPro" id="IPR024983">
    <property type="entry name" value="CHAT_dom"/>
</dbReference>
<name>A0A2B4RUU1_STYPI</name>
<dbReference type="InterPro" id="IPR011990">
    <property type="entry name" value="TPR-like_helical_dom_sf"/>
</dbReference>
<keyword evidence="1" id="KW-0802">TPR repeat</keyword>
<protein>
    <submittedName>
        <fullName evidence="3">Tetratricopeptide repeat protein 28</fullName>
    </submittedName>
</protein>
<dbReference type="Pfam" id="PF13181">
    <property type="entry name" value="TPR_8"/>
    <property type="match status" value="1"/>
</dbReference>
<evidence type="ECO:0000313" key="3">
    <source>
        <dbReference type="EMBL" id="PFX20589.1"/>
    </source>
</evidence>
<dbReference type="STRING" id="50429.A0A2B4RUU1"/>
<dbReference type="InterPro" id="IPR019734">
    <property type="entry name" value="TPR_rpt"/>
</dbReference>
<dbReference type="Pfam" id="PF12770">
    <property type="entry name" value="CHAT"/>
    <property type="match status" value="1"/>
</dbReference>
<dbReference type="Gene3D" id="1.25.40.10">
    <property type="entry name" value="Tetratricopeptide repeat domain"/>
    <property type="match status" value="3"/>
</dbReference>
<accession>A0A2B4RUU1</accession>
<dbReference type="PANTHER" id="PTHR10098">
    <property type="entry name" value="RAPSYN-RELATED"/>
    <property type="match status" value="1"/>
</dbReference>
<dbReference type="SUPFAM" id="SSF48452">
    <property type="entry name" value="TPR-like"/>
    <property type="match status" value="1"/>
</dbReference>
<feature type="domain" description="CHAT" evidence="2">
    <location>
        <begin position="397"/>
        <end position="505"/>
    </location>
</feature>
<dbReference type="Pfam" id="PF13424">
    <property type="entry name" value="TPR_12"/>
    <property type="match status" value="1"/>
</dbReference>
<dbReference type="PANTHER" id="PTHR10098:SF108">
    <property type="entry name" value="TETRATRICOPEPTIDE REPEAT PROTEIN 28"/>
    <property type="match status" value="1"/>
</dbReference>
<organism evidence="3 4">
    <name type="scientific">Stylophora pistillata</name>
    <name type="common">Smooth cauliflower coral</name>
    <dbReference type="NCBI Taxonomy" id="50429"/>
    <lineage>
        <taxon>Eukaryota</taxon>
        <taxon>Metazoa</taxon>
        <taxon>Cnidaria</taxon>
        <taxon>Anthozoa</taxon>
        <taxon>Hexacorallia</taxon>
        <taxon>Scleractinia</taxon>
        <taxon>Astrocoeniina</taxon>
        <taxon>Pocilloporidae</taxon>
        <taxon>Stylophora</taxon>
    </lineage>
</organism>
<dbReference type="OrthoDB" id="5985082at2759"/>
<feature type="repeat" description="TPR" evidence="1">
    <location>
        <begin position="306"/>
        <end position="339"/>
    </location>
</feature>
<reference evidence="4" key="1">
    <citation type="journal article" date="2017" name="bioRxiv">
        <title>Comparative analysis of the genomes of Stylophora pistillata and Acropora digitifera provides evidence for extensive differences between species of corals.</title>
        <authorList>
            <person name="Voolstra C.R."/>
            <person name="Li Y."/>
            <person name="Liew Y.J."/>
            <person name="Baumgarten S."/>
            <person name="Zoccola D."/>
            <person name="Flot J.-F."/>
            <person name="Tambutte S."/>
            <person name="Allemand D."/>
            <person name="Aranda M."/>
        </authorList>
    </citation>
    <scope>NUCLEOTIDE SEQUENCE [LARGE SCALE GENOMIC DNA]</scope>
</reference>
<dbReference type="PROSITE" id="PS50005">
    <property type="entry name" value="TPR"/>
    <property type="match status" value="3"/>
</dbReference>
<evidence type="ECO:0000256" key="1">
    <source>
        <dbReference type="PROSITE-ProRule" id="PRU00339"/>
    </source>
</evidence>
<dbReference type="AlphaFoldDB" id="A0A2B4RUU1"/>
<feature type="repeat" description="TPR" evidence="1">
    <location>
        <begin position="95"/>
        <end position="128"/>
    </location>
</feature>
<proteinExistence type="predicted"/>
<dbReference type="EMBL" id="LSMT01000311">
    <property type="protein sequence ID" value="PFX20589.1"/>
    <property type="molecule type" value="Genomic_DNA"/>
</dbReference>
<comment type="caution">
    <text evidence="3">The sequence shown here is derived from an EMBL/GenBank/DDBJ whole genome shotgun (WGS) entry which is preliminary data.</text>
</comment>
<dbReference type="SMART" id="SM00028">
    <property type="entry name" value="TPR"/>
    <property type="match status" value="4"/>
</dbReference>